<keyword evidence="2" id="KW-1185">Reference proteome</keyword>
<dbReference type="Proteomes" id="UP000008042">
    <property type="component" value="Segment"/>
</dbReference>
<evidence type="ECO:0000313" key="2">
    <source>
        <dbReference type="Proteomes" id="UP000008042"/>
    </source>
</evidence>
<dbReference type="KEGG" id="vg:13826649"/>
<sequence>MPCGAICPGPCSGCPLAGLRG</sequence>
<organism evidence="1 2">
    <name type="scientific">Streptomyces phage phiHau3</name>
    <dbReference type="NCBI Taxonomy" id="1204524"/>
    <lineage>
        <taxon>Viruses</taxon>
        <taxon>Duplodnaviria</taxon>
        <taxon>Heunggongvirae</taxon>
        <taxon>Uroviricota</taxon>
        <taxon>Caudoviricetes</taxon>
        <taxon>Arquatrovirinae</taxon>
        <taxon>Hautrevirus</taxon>
        <taxon>Hautrevirus hau3</taxon>
    </lineage>
</organism>
<dbReference type="GeneID" id="13826649"/>
<name>K4I2C0_9CAUD</name>
<dbReference type="RefSeq" id="YP_006906183.1">
    <property type="nucleotide sequence ID" value="NC_018836.1"/>
</dbReference>
<accession>K4I2C0</accession>
<evidence type="ECO:0000313" key="1">
    <source>
        <dbReference type="EMBL" id="AFU61985.1"/>
    </source>
</evidence>
<reference evidence="2" key="1">
    <citation type="submission" date="2012-06" db="EMBL/GenBank/DDBJ databases">
        <authorList>
            <person name="Smith M.C.M."/>
            <person name="Hendrix R."/>
            <person name="Hatfull G.F."/>
            <person name="Buttner M.J."/>
            <person name="Bibb M.J."/>
        </authorList>
    </citation>
    <scope>NUCLEOTIDE SEQUENCE [LARGE SCALE GENOMIC DNA]</scope>
</reference>
<gene>
    <name evidence="1" type="ORF">phiHau3_3.1</name>
</gene>
<proteinExistence type="predicted"/>
<protein>
    <submittedName>
        <fullName evidence="1">Uncharacterized protein</fullName>
    </submittedName>
</protein>
<dbReference type="EMBL" id="JX182369">
    <property type="protein sequence ID" value="AFU61985.1"/>
    <property type="molecule type" value="Genomic_DNA"/>
</dbReference>